<feature type="transmembrane region" description="Helical" evidence="1">
    <location>
        <begin position="50"/>
        <end position="67"/>
    </location>
</feature>
<feature type="transmembrane region" description="Helical" evidence="1">
    <location>
        <begin position="73"/>
        <end position="91"/>
    </location>
</feature>
<keyword evidence="1" id="KW-0812">Transmembrane</keyword>
<keyword evidence="3" id="KW-1185">Reference proteome</keyword>
<evidence type="ECO:0000313" key="2">
    <source>
        <dbReference type="EMBL" id="MPQ42352.1"/>
    </source>
</evidence>
<dbReference type="AlphaFoldDB" id="A0A6I1MJL7"/>
<gene>
    <name evidence="2" type="ORF">GBZ86_01040</name>
</gene>
<evidence type="ECO:0000256" key="1">
    <source>
        <dbReference type="SAM" id="Phobius"/>
    </source>
</evidence>
<dbReference type="EMBL" id="WHJC01000005">
    <property type="protein sequence ID" value="MPQ42352.1"/>
    <property type="molecule type" value="Genomic_DNA"/>
</dbReference>
<organism evidence="2 3">
    <name type="scientific">Clostridium tarantellae</name>
    <dbReference type="NCBI Taxonomy" id="39493"/>
    <lineage>
        <taxon>Bacteria</taxon>
        <taxon>Bacillati</taxon>
        <taxon>Bacillota</taxon>
        <taxon>Clostridia</taxon>
        <taxon>Eubacteriales</taxon>
        <taxon>Clostridiaceae</taxon>
        <taxon>Clostridium</taxon>
    </lineage>
</organism>
<protein>
    <recommendedName>
        <fullName evidence="4">DUF3784 domain-containing protein</fullName>
    </recommendedName>
</protein>
<keyword evidence="1" id="KW-0472">Membrane</keyword>
<keyword evidence="1" id="KW-1133">Transmembrane helix</keyword>
<accession>A0A6I1MJL7</accession>
<proteinExistence type="predicted"/>
<comment type="caution">
    <text evidence="2">The sequence shown here is derived from an EMBL/GenBank/DDBJ whole genome shotgun (WGS) entry which is preliminary data.</text>
</comment>
<dbReference type="RefSeq" id="WP_152886909.1">
    <property type="nucleotide sequence ID" value="NZ_WHJC01000005.1"/>
</dbReference>
<feature type="transmembrane region" description="Helical" evidence="1">
    <location>
        <begin position="6"/>
        <end position="29"/>
    </location>
</feature>
<reference evidence="2 3" key="1">
    <citation type="submission" date="2019-10" db="EMBL/GenBank/DDBJ databases">
        <title>The Genome Sequence of Clostridium tarantellae Isolated from Fish Brain.</title>
        <authorList>
            <person name="Bano L."/>
            <person name="Kiel M."/>
            <person name="Sales G."/>
            <person name="Doxey A.C."/>
            <person name="Mansfield M.J."/>
            <person name="Schiavone M."/>
            <person name="Rossetto O."/>
            <person name="Pirazzini M."/>
            <person name="Dobrindt U."/>
            <person name="Montecucco C."/>
        </authorList>
    </citation>
    <scope>NUCLEOTIDE SEQUENCE [LARGE SCALE GENOMIC DNA]</scope>
    <source>
        <strain evidence="2 3">DSM 3997</strain>
    </source>
</reference>
<dbReference type="Proteomes" id="UP000430345">
    <property type="component" value="Unassembled WGS sequence"/>
</dbReference>
<evidence type="ECO:0000313" key="3">
    <source>
        <dbReference type="Proteomes" id="UP000430345"/>
    </source>
</evidence>
<name>A0A6I1MJL7_9CLOT</name>
<evidence type="ECO:0008006" key="4">
    <source>
        <dbReference type="Google" id="ProtNLM"/>
    </source>
</evidence>
<sequence>MKIILISMSLILLMFYYIIGIKENFKVAFINEQAIENMKAKDKQQASKDLASPLVPMAILLGSVAFMNNKWGGISYGILIMVVIFFIYIEIKNIKKINSKFKNKVIKTKKINKNKKIY</sequence>